<name>A0ABU6HSP1_9FLAO</name>
<evidence type="ECO:0000259" key="1">
    <source>
        <dbReference type="Pfam" id="PF20448"/>
    </source>
</evidence>
<dbReference type="PROSITE" id="PS51257">
    <property type="entry name" value="PROKAR_LIPOPROTEIN"/>
    <property type="match status" value="1"/>
</dbReference>
<protein>
    <submittedName>
        <fullName evidence="2">DUF6705 family protein</fullName>
    </submittedName>
</protein>
<keyword evidence="3" id="KW-1185">Reference proteome</keyword>
<dbReference type="InterPro" id="IPR046551">
    <property type="entry name" value="DUF6705"/>
</dbReference>
<evidence type="ECO:0000313" key="3">
    <source>
        <dbReference type="Proteomes" id="UP001348397"/>
    </source>
</evidence>
<proteinExistence type="predicted"/>
<accession>A0ABU6HSP1</accession>
<dbReference type="RefSeq" id="WP_326320880.1">
    <property type="nucleotide sequence ID" value="NZ_JAYLAA010000038.1"/>
</dbReference>
<reference evidence="2 3" key="1">
    <citation type="submission" date="2024-01" db="EMBL/GenBank/DDBJ databases">
        <title>Chryseobacterium sp. T9W2-O.</title>
        <authorList>
            <person name="Maltman C."/>
        </authorList>
    </citation>
    <scope>NUCLEOTIDE SEQUENCE [LARGE SCALE GENOMIC DNA]</scope>
    <source>
        <strain evidence="2 3">T9W2-O</strain>
    </source>
</reference>
<dbReference type="EMBL" id="JAYLAA010000038">
    <property type="protein sequence ID" value="MEC3876081.1"/>
    <property type="molecule type" value="Genomic_DNA"/>
</dbReference>
<organism evidence="2 3">
    <name type="scientific">Chryseobacterium salviniae</name>
    <dbReference type="NCBI Taxonomy" id="3101750"/>
    <lineage>
        <taxon>Bacteria</taxon>
        <taxon>Pseudomonadati</taxon>
        <taxon>Bacteroidota</taxon>
        <taxon>Flavobacteriia</taxon>
        <taxon>Flavobacteriales</taxon>
        <taxon>Weeksellaceae</taxon>
        <taxon>Chryseobacterium group</taxon>
        <taxon>Chryseobacterium</taxon>
    </lineage>
</organism>
<gene>
    <name evidence="2" type="ORF">SOP96_10190</name>
</gene>
<sequence length="185" mass="21547">MKNIFLLVVIIISISCRSQTYPLRNFSDIPENSYEKDTNNELPAYEGTWKGSWNNKIIYVSIKKMTNKFDNTLKYYKDCLIAKFKVTDLNGLILFDNTNLADNQAKIEGGGFRKVDNKYSLIYIDMDLCERSGTILINFTDSTKTKLQWSYSQDENFIEPDCFYYSYAPQDYPQPLPNNIVLTKQ</sequence>
<comment type="caution">
    <text evidence="2">The sequence shown here is derived from an EMBL/GenBank/DDBJ whole genome shotgun (WGS) entry which is preliminary data.</text>
</comment>
<evidence type="ECO:0000313" key="2">
    <source>
        <dbReference type="EMBL" id="MEC3876081.1"/>
    </source>
</evidence>
<dbReference type="Pfam" id="PF20448">
    <property type="entry name" value="DUF6705"/>
    <property type="match status" value="1"/>
</dbReference>
<dbReference type="Proteomes" id="UP001348397">
    <property type="component" value="Unassembled WGS sequence"/>
</dbReference>
<feature type="domain" description="DUF6705" evidence="1">
    <location>
        <begin position="1"/>
        <end position="185"/>
    </location>
</feature>